<dbReference type="Proteomes" id="UP000068905">
    <property type="component" value="Chromosome"/>
</dbReference>
<comment type="pathway">
    <text evidence="1 9">Isoprenoid biosynthesis; isopentenyl diphosphate biosynthesis via DXP pathway; isopentenyl diphosphate from 1-deoxy-D-xylulose 5-phosphate: step 1/6.</text>
</comment>
<feature type="binding site" evidence="9">
    <location>
        <position position="13"/>
    </location>
    <ligand>
        <name>NADPH</name>
        <dbReference type="ChEBI" id="CHEBI:57783"/>
    </ligand>
</feature>
<evidence type="ECO:0000313" key="14">
    <source>
        <dbReference type="Proteomes" id="UP000068905"/>
    </source>
</evidence>
<evidence type="ECO:0000259" key="11">
    <source>
        <dbReference type="Pfam" id="PF08436"/>
    </source>
</evidence>
<feature type="domain" description="DXP reductoisomerase C-terminal" evidence="12">
    <location>
        <begin position="257"/>
        <end position="373"/>
    </location>
</feature>
<feature type="binding site" evidence="9">
    <location>
        <position position="217"/>
    </location>
    <ligand>
        <name>Mn(2+)</name>
        <dbReference type="ChEBI" id="CHEBI:29035"/>
    </ligand>
</feature>
<dbReference type="Gene3D" id="1.10.1740.10">
    <property type="match status" value="1"/>
</dbReference>
<keyword evidence="13" id="KW-0413">Isomerase</keyword>
<feature type="binding site" evidence="9">
    <location>
        <position position="208"/>
    </location>
    <ligand>
        <name>1-deoxy-D-xylulose 5-phosphate</name>
        <dbReference type="ChEBI" id="CHEBI:57792"/>
    </ligand>
</feature>
<feature type="domain" description="1-deoxy-D-xylulose 5-phosphate reductoisomerase N-terminal" evidence="10">
    <location>
        <begin position="4"/>
        <end position="129"/>
    </location>
</feature>
<dbReference type="EMBL" id="CP006911">
    <property type="protein sequence ID" value="ALE02566.1"/>
    <property type="molecule type" value="Genomic_DNA"/>
</dbReference>
<dbReference type="InterPro" id="IPR036291">
    <property type="entry name" value="NAD(P)-bd_dom_sf"/>
</dbReference>
<dbReference type="KEGG" id="tsn:W908_08660"/>
<gene>
    <name evidence="9" type="primary">dxr</name>
    <name evidence="13" type="ORF">W908_08660</name>
</gene>
<keyword evidence="6 9" id="KW-0464">Manganese</keyword>
<feature type="binding site" evidence="9">
    <location>
        <position position="122"/>
    </location>
    <ligand>
        <name>1-deoxy-D-xylulose 5-phosphate</name>
        <dbReference type="ChEBI" id="CHEBI:57792"/>
    </ligand>
</feature>
<dbReference type="AlphaFoldDB" id="A0A0M5KS52"/>
<dbReference type="GO" id="GO:0070402">
    <property type="term" value="F:NADPH binding"/>
    <property type="evidence" value="ECO:0007669"/>
    <property type="project" value="InterPro"/>
</dbReference>
<dbReference type="InterPro" id="IPR013512">
    <property type="entry name" value="DXP_reductoisomerase_N"/>
</dbReference>
<feature type="binding site" evidence="9">
    <location>
        <position position="195"/>
    </location>
    <ligand>
        <name>1-deoxy-D-xylulose 5-phosphate</name>
        <dbReference type="ChEBI" id="CHEBI:57792"/>
    </ligand>
</feature>
<feature type="binding site" evidence="9">
    <location>
        <position position="123"/>
    </location>
    <ligand>
        <name>NADPH</name>
        <dbReference type="ChEBI" id="CHEBI:57783"/>
    </ligand>
</feature>
<evidence type="ECO:0000256" key="1">
    <source>
        <dbReference type="ARBA" id="ARBA00005094"/>
    </source>
</evidence>
<comment type="cofactor">
    <cofactor evidence="9">
        <name>Mg(2+)</name>
        <dbReference type="ChEBI" id="CHEBI:18420"/>
    </cofactor>
    <cofactor evidence="9">
        <name>Mn(2+)</name>
        <dbReference type="ChEBI" id="CHEBI:29035"/>
    </cofactor>
</comment>
<keyword evidence="4 9" id="KW-0521">NADP</keyword>
<keyword evidence="3 9" id="KW-0479">Metal-binding</keyword>
<evidence type="ECO:0000256" key="7">
    <source>
        <dbReference type="ARBA" id="ARBA00023229"/>
    </source>
</evidence>
<feature type="binding site" evidence="9">
    <location>
        <position position="38"/>
    </location>
    <ligand>
        <name>NADPH</name>
        <dbReference type="ChEBI" id="CHEBI:57783"/>
    </ligand>
</feature>
<dbReference type="EC" id="1.1.1.267" evidence="9"/>
<dbReference type="InterPro" id="IPR026877">
    <property type="entry name" value="DXPR_C"/>
</dbReference>
<organism evidence="13 14">
    <name type="scientific">Candidatus Pseudothioglobus singularis PS1</name>
    <dbReference type="NCBI Taxonomy" id="1125411"/>
    <lineage>
        <taxon>Bacteria</taxon>
        <taxon>Pseudomonadati</taxon>
        <taxon>Pseudomonadota</taxon>
        <taxon>Gammaproteobacteria</taxon>
        <taxon>Candidatus Pseudothioglobaceae</taxon>
        <taxon>Candidatus Pseudothioglobus</taxon>
    </lineage>
</organism>
<feature type="binding site" evidence="9">
    <location>
        <position position="172"/>
    </location>
    <ligand>
        <name>1-deoxy-D-xylulose 5-phosphate</name>
        <dbReference type="ChEBI" id="CHEBI:57792"/>
    </ligand>
</feature>
<dbReference type="InterPro" id="IPR036169">
    <property type="entry name" value="DXPR_C_sf"/>
</dbReference>
<feature type="binding site" evidence="9">
    <location>
        <position position="214"/>
    </location>
    <ligand>
        <name>1-deoxy-D-xylulose 5-phosphate</name>
        <dbReference type="ChEBI" id="CHEBI:57792"/>
    </ligand>
</feature>
<dbReference type="GO" id="GO:0016853">
    <property type="term" value="F:isomerase activity"/>
    <property type="evidence" value="ECO:0007669"/>
    <property type="project" value="UniProtKB-KW"/>
</dbReference>
<dbReference type="Pfam" id="PF08436">
    <property type="entry name" value="DXP_redisom_C"/>
    <property type="match status" value="1"/>
</dbReference>
<protein>
    <recommendedName>
        <fullName evidence="9">1-deoxy-D-xylulose 5-phosphate reductoisomerase</fullName>
        <shortName evidence="9">DXP reductoisomerase</shortName>
        <ecNumber evidence="9">1.1.1.267</ecNumber>
    </recommendedName>
    <alternativeName>
        <fullName evidence="9">1-deoxyxylulose-5-phosphate reductoisomerase</fullName>
    </alternativeName>
    <alternativeName>
        <fullName evidence="9">2-C-methyl-D-erythritol 4-phosphate synthase</fullName>
    </alternativeName>
</protein>
<evidence type="ECO:0000313" key="13">
    <source>
        <dbReference type="EMBL" id="ALE02566.1"/>
    </source>
</evidence>
<keyword evidence="7 9" id="KW-0414">Isoprene biosynthesis</keyword>
<dbReference type="RefSeq" id="WP_053820742.1">
    <property type="nucleotide sequence ID" value="NZ_CP006911.1"/>
</dbReference>
<dbReference type="PANTHER" id="PTHR30525:SF0">
    <property type="entry name" value="1-DEOXY-D-XYLULOSE 5-PHOSPHATE REDUCTOISOMERASE, CHLOROPLASTIC"/>
    <property type="match status" value="1"/>
</dbReference>
<reference evidence="13 14" key="1">
    <citation type="journal article" date="2015" name="Genome Announc.">
        <title>Genome Sequence of 'Candidatus Thioglobus singularis' Strain PS1, a Mixotroph from the SUP05 Clade of Marine Gammaproteobacteria.</title>
        <authorList>
            <person name="Marshall K.T."/>
            <person name="Morris R.M."/>
        </authorList>
    </citation>
    <scope>NUCLEOTIDE SEQUENCE [LARGE SCALE GENOMIC DNA]</scope>
    <source>
        <strain evidence="13 14">PS1</strain>
    </source>
</reference>
<feature type="binding site" evidence="9">
    <location>
        <position position="149"/>
    </location>
    <ligand>
        <name>1-deoxy-D-xylulose 5-phosphate</name>
        <dbReference type="ChEBI" id="CHEBI:57792"/>
    </ligand>
</feature>
<feature type="binding site" evidence="9">
    <location>
        <position position="147"/>
    </location>
    <ligand>
        <name>Mn(2+)</name>
        <dbReference type="ChEBI" id="CHEBI:29035"/>
    </ligand>
</feature>
<dbReference type="GO" id="GO:0030604">
    <property type="term" value="F:1-deoxy-D-xylulose-5-phosphate reductoisomerase activity"/>
    <property type="evidence" value="ECO:0007669"/>
    <property type="project" value="UniProtKB-UniRule"/>
</dbReference>
<dbReference type="OrthoDB" id="9806546at2"/>
<feature type="binding site" evidence="9">
    <location>
        <position position="213"/>
    </location>
    <ligand>
        <name>1-deoxy-D-xylulose 5-phosphate</name>
        <dbReference type="ChEBI" id="CHEBI:57792"/>
    </ligand>
</feature>
<feature type="domain" description="1-deoxy-D-xylulose 5-phosphate reductoisomerase C-terminal" evidence="11">
    <location>
        <begin position="143"/>
        <end position="225"/>
    </location>
</feature>
<feature type="binding site" evidence="9">
    <location>
        <position position="10"/>
    </location>
    <ligand>
        <name>NADPH</name>
        <dbReference type="ChEBI" id="CHEBI:57783"/>
    </ligand>
</feature>
<proteinExistence type="inferred from homology"/>
<dbReference type="SUPFAM" id="SSF51735">
    <property type="entry name" value="NAD(P)-binding Rossmann-fold domains"/>
    <property type="match status" value="1"/>
</dbReference>
<evidence type="ECO:0000256" key="8">
    <source>
        <dbReference type="ARBA" id="ARBA00048543"/>
    </source>
</evidence>
<feature type="binding site" evidence="9">
    <location>
        <position position="148"/>
    </location>
    <ligand>
        <name>1-deoxy-D-xylulose 5-phosphate</name>
        <dbReference type="ChEBI" id="CHEBI:57792"/>
    </ligand>
</feature>
<evidence type="ECO:0000256" key="6">
    <source>
        <dbReference type="ARBA" id="ARBA00023211"/>
    </source>
</evidence>
<dbReference type="GO" id="GO:0051484">
    <property type="term" value="P:isopentenyl diphosphate biosynthetic process, methylerythritol 4-phosphate pathway involved in terpenoid biosynthetic process"/>
    <property type="evidence" value="ECO:0007669"/>
    <property type="project" value="UniProtKB-ARBA"/>
</dbReference>
<evidence type="ECO:0000256" key="9">
    <source>
        <dbReference type="HAMAP-Rule" id="MF_00183"/>
    </source>
</evidence>
<feature type="binding site" evidence="9">
    <location>
        <position position="121"/>
    </location>
    <ligand>
        <name>NADPH</name>
        <dbReference type="ChEBI" id="CHEBI:57783"/>
    </ligand>
</feature>
<feature type="binding site" evidence="9">
    <location>
        <position position="12"/>
    </location>
    <ligand>
        <name>NADPH</name>
        <dbReference type="ChEBI" id="CHEBI:57783"/>
    </ligand>
</feature>
<dbReference type="HAMAP" id="MF_00183">
    <property type="entry name" value="DXP_reductoisom"/>
    <property type="match status" value="1"/>
</dbReference>
<sequence>MKNIAILGATGSIGLNTLDVIARHPDEYSAFAVSAHSNWKSLNELCKKHMPKYAILVDEEAANNLRKLAPKGVEVLSGENALDDIASHVQTDFVMAAIVGGAGMSSTFSAAMAGKRIMLANKESLVLGGALLMNAANKSGAEIIPVDSEHSAIFQCLQAGKEGLNKIQLTASGGPFLNMPFVSLSKVTPEEACNHPNWKMGQKISVDSATMMNKGLEVIEASFLFNLPATHIEVIVHPQSIVHSCVYYDDGSVLSQMGLPDMRSAISYALSFPGRQLSGVEVLDLTKQPPLEFFPPDMKKYKCLELAYQAIKQGGNAPGTLNAANEVAVDAFLKNKISFLDISKIIEKTLNETPTQNLDTLPSVVENDQLSRQLALSLISKND</sequence>
<dbReference type="Pfam" id="PF02670">
    <property type="entry name" value="DXP_reductoisom"/>
    <property type="match status" value="1"/>
</dbReference>
<evidence type="ECO:0000256" key="4">
    <source>
        <dbReference type="ARBA" id="ARBA00022857"/>
    </source>
</evidence>
<dbReference type="InterPro" id="IPR003821">
    <property type="entry name" value="DXP_reductoisomerase"/>
</dbReference>
<dbReference type="PANTHER" id="PTHR30525">
    <property type="entry name" value="1-DEOXY-D-XYLULOSE 5-PHOSPHATE REDUCTOISOMERASE"/>
    <property type="match status" value="1"/>
</dbReference>
<evidence type="ECO:0000256" key="5">
    <source>
        <dbReference type="ARBA" id="ARBA00023002"/>
    </source>
</evidence>
<comment type="similarity">
    <text evidence="2 9">Belongs to the DXR family.</text>
</comment>
<feature type="binding site" evidence="9">
    <location>
        <position position="149"/>
    </location>
    <ligand>
        <name>Mn(2+)</name>
        <dbReference type="ChEBI" id="CHEBI:29035"/>
    </ligand>
</feature>
<dbReference type="SUPFAM" id="SSF55347">
    <property type="entry name" value="Glyceraldehyde-3-phosphate dehydrogenase-like, C-terminal domain"/>
    <property type="match status" value="1"/>
</dbReference>
<name>A0A0M5KS52_9GAMM</name>
<accession>A0A0M5KS52</accession>
<feature type="binding site" evidence="9">
    <location>
        <position position="217"/>
    </location>
    <ligand>
        <name>1-deoxy-D-xylulose 5-phosphate</name>
        <dbReference type="ChEBI" id="CHEBI:57792"/>
    </ligand>
</feature>
<dbReference type="Pfam" id="PF13288">
    <property type="entry name" value="DXPR_C"/>
    <property type="match status" value="1"/>
</dbReference>
<dbReference type="Gene3D" id="3.40.50.720">
    <property type="entry name" value="NAD(P)-binding Rossmann-like Domain"/>
    <property type="match status" value="1"/>
</dbReference>
<keyword evidence="5 9" id="KW-0560">Oxidoreductase</keyword>
<dbReference type="GO" id="GO:0030145">
    <property type="term" value="F:manganese ion binding"/>
    <property type="evidence" value="ECO:0007669"/>
    <property type="project" value="TreeGrafter"/>
</dbReference>
<comment type="caution">
    <text evidence="9">Lacks conserved residue(s) required for the propagation of feature annotation.</text>
</comment>
<dbReference type="FunFam" id="3.40.50.720:FF:000045">
    <property type="entry name" value="1-deoxy-D-xylulose 5-phosphate reductoisomerase"/>
    <property type="match status" value="1"/>
</dbReference>
<comment type="catalytic activity">
    <reaction evidence="8">
        <text>2-C-methyl-D-erythritol 4-phosphate + NADP(+) = 1-deoxy-D-xylulose 5-phosphate + NADPH + H(+)</text>
        <dbReference type="Rhea" id="RHEA:13717"/>
        <dbReference type="ChEBI" id="CHEBI:15378"/>
        <dbReference type="ChEBI" id="CHEBI:57783"/>
        <dbReference type="ChEBI" id="CHEBI:57792"/>
        <dbReference type="ChEBI" id="CHEBI:58262"/>
        <dbReference type="ChEBI" id="CHEBI:58349"/>
        <dbReference type="EC" id="1.1.1.267"/>
    </reaction>
    <physiologicalReaction direction="right-to-left" evidence="8">
        <dbReference type="Rhea" id="RHEA:13719"/>
    </physiologicalReaction>
</comment>
<dbReference type="NCBIfam" id="TIGR00243">
    <property type="entry name" value="Dxr"/>
    <property type="match status" value="1"/>
</dbReference>
<dbReference type="STRING" id="1125411.W908_08660"/>
<feature type="binding site" evidence="9">
    <location>
        <position position="201"/>
    </location>
    <ligand>
        <name>NADPH</name>
        <dbReference type="ChEBI" id="CHEBI:57783"/>
    </ligand>
</feature>
<keyword evidence="14" id="KW-1185">Reference proteome</keyword>
<dbReference type="SUPFAM" id="SSF69055">
    <property type="entry name" value="1-deoxy-D-xylulose-5-phosphate reductoisomerase, C-terminal domain"/>
    <property type="match status" value="1"/>
</dbReference>
<evidence type="ECO:0000256" key="2">
    <source>
        <dbReference type="ARBA" id="ARBA00006825"/>
    </source>
</evidence>
<keyword evidence="9" id="KW-0460">Magnesium</keyword>
<evidence type="ECO:0000259" key="12">
    <source>
        <dbReference type="Pfam" id="PF13288"/>
    </source>
</evidence>
<comment type="function">
    <text evidence="9">Catalyzes the NADPH-dependent rearrangement and reduction of 1-deoxy-D-xylulose-5-phosphate (DXP) to 2-C-methyl-D-erythritol 4-phosphate (MEP).</text>
</comment>
<dbReference type="PIRSF" id="PIRSF006205">
    <property type="entry name" value="Dxp_reductismrs"/>
    <property type="match status" value="1"/>
</dbReference>
<evidence type="ECO:0000259" key="10">
    <source>
        <dbReference type="Pfam" id="PF02670"/>
    </source>
</evidence>
<dbReference type="InterPro" id="IPR013644">
    <property type="entry name" value="DXP_reductoisomerase_C"/>
</dbReference>
<evidence type="ECO:0000256" key="3">
    <source>
        <dbReference type="ARBA" id="ARBA00022723"/>
    </source>
</evidence>
<dbReference type="UniPathway" id="UPA00056">
    <property type="reaction ID" value="UER00092"/>
</dbReference>
<dbReference type="PATRIC" id="fig|1125411.7.peg.1700"/>
<feature type="binding site" evidence="9">
    <location>
        <position position="11"/>
    </location>
    <ligand>
        <name>NADPH</name>
        <dbReference type="ChEBI" id="CHEBI:57783"/>
    </ligand>
</feature>